<sequence>YEKPPMVGGGGVGPGGMGVAGAGGGGMGGGGMGGGGMLGGGLGASGIGKESVSKRFAGYCRSSYVLVTQEEQQLIPRFFIMEALILNTTCLRIAQLEFLVDAMPTNPAAIVHPAENVIRPTTRSHRTTEIVFKQTPASAIVETRTTTAQPQIVTAPIHHDRNSQVTLEYKYVEPPQCLNSGK</sequence>
<feature type="non-terminal residue" evidence="1">
    <location>
        <position position="1"/>
    </location>
</feature>
<dbReference type="Proteomes" id="UP000230423">
    <property type="component" value="Unassembled WGS sequence"/>
</dbReference>
<evidence type="ECO:0000313" key="2">
    <source>
        <dbReference type="Proteomes" id="UP000230423"/>
    </source>
</evidence>
<gene>
    <name evidence="1" type="ORF">TELCIR_15052</name>
</gene>
<evidence type="ECO:0000313" key="1">
    <source>
        <dbReference type="EMBL" id="PIO63348.1"/>
    </source>
</evidence>
<dbReference type="EMBL" id="KZ351003">
    <property type="protein sequence ID" value="PIO63348.1"/>
    <property type="molecule type" value="Genomic_DNA"/>
</dbReference>
<organism evidence="1 2">
    <name type="scientific">Teladorsagia circumcincta</name>
    <name type="common">Brown stomach worm</name>
    <name type="synonym">Ostertagia circumcincta</name>
    <dbReference type="NCBI Taxonomy" id="45464"/>
    <lineage>
        <taxon>Eukaryota</taxon>
        <taxon>Metazoa</taxon>
        <taxon>Ecdysozoa</taxon>
        <taxon>Nematoda</taxon>
        <taxon>Chromadorea</taxon>
        <taxon>Rhabditida</taxon>
        <taxon>Rhabditina</taxon>
        <taxon>Rhabditomorpha</taxon>
        <taxon>Strongyloidea</taxon>
        <taxon>Trichostrongylidae</taxon>
        <taxon>Teladorsagia</taxon>
    </lineage>
</organism>
<protein>
    <submittedName>
        <fullName evidence="1">Uncharacterized protein</fullName>
    </submittedName>
</protein>
<keyword evidence="2" id="KW-1185">Reference proteome</keyword>
<accession>A0A2G9TZL1</accession>
<proteinExistence type="predicted"/>
<reference evidence="1 2" key="1">
    <citation type="submission" date="2015-09" db="EMBL/GenBank/DDBJ databases">
        <title>Draft genome of the parasitic nematode Teladorsagia circumcincta isolate WARC Sus (inbred).</title>
        <authorList>
            <person name="Mitreva M."/>
        </authorList>
    </citation>
    <scope>NUCLEOTIDE SEQUENCE [LARGE SCALE GENOMIC DNA]</scope>
    <source>
        <strain evidence="1 2">S</strain>
    </source>
</reference>
<dbReference type="AlphaFoldDB" id="A0A2G9TZL1"/>
<name>A0A2G9TZL1_TELCI</name>